<name>A0ABQ5TNJ5_9BACI</name>
<reference evidence="1 2" key="1">
    <citation type="submission" date="2023-02" db="EMBL/GenBank/DDBJ databases">
        <title>Oceanobacillus kimchii IFOP_LL358 isolated form Alexandrium catenella lab strain.</title>
        <authorList>
            <person name="Gajardo G."/>
            <person name="Ueki S."/>
            <person name="Maruyama F."/>
        </authorList>
    </citation>
    <scope>NUCLEOTIDE SEQUENCE [LARGE SCALE GENOMIC DNA]</scope>
    <source>
        <strain evidence="1 2">IFOP_LL358</strain>
    </source>
</reference>
<dbReference type="EMBL" id="BSKO01000001">
    <property type="protein sequence ID" value="GLO68060.1"/>
    <property type="molecule type" value="Genomic_DNA"/>
</dbReference>
<proteinExistence type="predicted"/>
<sequence length="55" mass="6536">MLYLYELYVLRYLLLENNTSEFEMDLGKNKKISSYIEYIPYIVEHGSLKGVLGDR</sequence>
<protein>
    <submittedName>
        <fullName evidence="1">Uncharacterized protein</fullName>
    </submittedName>
</protein>
<dbReference type="Proteomes" id="UP001275436">
    <property type="component" value="Unassembled WGS sequence"/>
</dbReference>
<keyword evidence="2" id="KW-1185">Reference proteome</keyword>
<evidence type="ECO:0000313" key="2">
    <source>
        <dbReference type="Proteomes" id="UP001275436"/>
    </source>
</evidence>
<evidence type="ECO:0000313" key="1">
    <source>
        <dbReference type="EMBL" id="GLO68060.1"/>
    </source>
</evidence>
<comment type="caution">
    <text evidence="1">The sequence shown here is derived from an EMBL/GenBank/DDBJ whole genome shotgun (WGS) entry which is preliminary data.</text>
</comment>
<organism evidence="1 2">
    <name type="scientific">Oceanobacillus kimchii</name>
    <dbReference type="NCBI Taxonomy" id="746691"/>
    <lineage>
        <taxon>Bacteria</taxon>
        <taxon>Bacillati</taxon>
        <taxon>Bacillota</taxon>
        <taxon>Bacilli</taxon>
        <taxon>Bacillales</taxon>
        <taxon>Bacillaceae</taxon>
        <taxon>Oceanobacillus</taxon>
    </lineage>
</organism>
<gene>
    <name evidence="1" type="ORF">MACH08_38440</name>
</gene>
<accession>A0ABQ5TNJ5</accession>